<dbReference type="PRINTS" id="PR00704">
    <property type="entry name" value="CALPAIN"/>
</dbReference>
<dbReference type="GO" id="GO:0006508">
    <property type="term" value="P:proteolysis"/>
    <property type="evidence" value="ECO:0007669"/>
    <property type="project" value="UniProtKB-KW"/>
</dbReference>
<sequence>MGCGASTETQPQSTNDGQYEDRRSKNNHESHVHSSIDYNHQGYGQYVDNEHGNNQHGRHQPEYNPQINHNEGHMKRGHQNEISRHNEREPTPPPPPVYIDPQPKTEPKWEPDPEPEQEQEQESEPENDPDPEPEQEVKPDPAPVPEPKKKHNLVPTPEPKRDTKRESEPKHVKHPGQNNRKENFDGYELSVEGVRECFVDFRHNGENLDRVYEHYPNTNAGKFVDLEFTLDDAIKDNKEGIEWKRPTEFARAPVLISQGATRCDIGQGSAGTCWFLSMVAVLSDKPDRFEKVVPADGWIPDDGVFHCRFWRFGEWEDVHIDDYLPVINGNTPWGAKSRDDENEMWPSLVEKAFARFHGNYNAIYGGQPGDAYLALTGGVSEYIDFDKELEADSQGSKKKALAMFQRVQNALRTGALLSCEVPEEYDNHKGLVGGHAYSLTGAEEVTKKGGSKIQLIRIRNPWGHTEWKGRWSDGAPEWDTVPSNSVNHAKIDDGEFWMQLDDFIKFFSGLTICSITPDFDKDGSEDTLNHSTCIYGDWNGETAAGFENKIQNPKYLFTVPEDGMDDTGKVPIVLQIIQKIMHRNVDEKFSIRIDLYKVLGENENGSLLVVEELGDANNVYKMEVQMTNRFRVEPGRYMAVPSTMNAREQNEFLIRIFSSCPLSDINDTSSRTIVMACDIDNDAEKNLGSEISFCECYFGRWVHKKNAGGQISHPTHYLNPQYGFTIPKRAGEQTVSFALMQAPKSTLDPIGLRVYPLEGAVPVNQDYLYNNYENCPVNIEGSQGTFMNANCITSIWRLPPGRYLLLLHMNGTTDQNTYALVCRASCNLNIEPKQTGE</sequence>
<feature type="compositionally biased region" description="Basic and acidic residues" evidence="7">
    <location>
        <begin position="19"/>
        <end position="34"/>
    </location>
</feature>
<comment type="caution">
    <text evidence="9">The sequence shown here is derived from an EMBL/GenBank/DDBJ whole genome shotgun (WGS) entry which is preliminary data.</text>
</comment>
<evidence type="ECO:0000313" key="9">
    <source>
        <dbReference type="EMBL" id="KAL3831485.1"/>
    </source>
</evidence>
<dbReference type="GO" id="GO:0008234">
    <property type="term" value="F:cysteine-type peptidase activity"/>
    <property type="evidence" value="ECO:0007669"/>
    <property type="project" value="UniProtKB-UniRule"/>
</dbReference>
<dbReference type="Proteomes" id="UP001634394">
    <property type="component" value="Unassembled WGS sequence"/>
</dbReference>
<keyword evidence="2 6" id="KW-0645">Protease</keyword>
<keyword evidence="4 6" id="KW-0788">Thiol protease</keyword>
<keyword evidence="3 6" id="KW-0378">Hydrolase</keyword>
<dbReference type="Pfam" id="PF01067">
    <property type="entry name" value="Calpain_III"/>
    <property type="match status" value="2"/>
</dbReference>
<evidence type="ECO:0000256" key="3">
    <source>
        <dbReference type="ARBA" id="ARBA00022801"/>
    </source>
</evidence>
<name>A0ABD3T3J9_SINWO</name>
<evidence type="ECO:0000259" key="8">
    <source>
        <dbReference type="PROSITE" id="PS50203"/>
    </source>
</evidence>
<evidence type="ECO:0000256" key="2">
    <source>
        <dbReference type="ARBA" id="ARBA00022670"/>
    </source>
</evidence>
<dbReference type="EMBL" id="JBJQND010000019">
    <property type="protein sequence ID" value="KAL3831485.1"/>
    <property type="molecule type" value="Genomic_DNA"/>
</dbReference>
<comment type="similarity">
    <text evidence="1">Belongs to the peptidase C2 family.</text>
</comment>
<accession>A0ABD3T3J9</accession>
<dbReference type="AlphaFoldDB" id="A0ABD3T3J9"/>
<dbReference type="PANTHER" id="PTHR10183:SF379">
    <property type="entry name" value="CALPAIN-5"/>
    <property type="match status" value="1"/>
</dbReference>
<evidence type="ECO:0000256" key="6">
    <source>
        <dbReference type="PROSITE-ProRule" id="PRU00239"/>
    </source>
</evidence>
<dbReference type="Gene3D" id="2.60.120.380">
    <property type="match status" value="2"/>
</dbReference>
<protein>
    <recommendedName>
        <fullName evidence="8">Calpain catalytic domain-containing protein</fullName>
    </recommendedName>
</protein>
<dbReference type="FunFam" id="3.90.70.10:FF:000114">
    <property type="entry name" value="Calpain a"/>
    <property type="match status" value="1"/>
</dbReference>
<dbReference type="Gene3D" id="3.90.70.10">
    <property type="entry name" value="Cysteine proteinases"/>
    <property type="match status" value="1"/>
</dbReference>
<proteinExistence type="inferred from homology"/>
<dbReference type="CDD" id="cd00044">
    <property type="entry name" value="CysPc"/>
    <property type="match status" value="1"/>
</dbReference>
<feature type="domain" description="Calpain catalytic" evidence="8">
    <location>
        <begin position="241"/>
        <end position="516"/>
    </location>
</feature>
<reference evidence="9 10" key="1">
    <citation type="submission" date="2024-11" db="EMBL/GenBank/DDBJ databases">
        <title>Chromosome-level genome assembly of the freshwater bivalve Anodonta woodiana.</title>
        <authorList>
            <person name="Chen X."/>
        </authorList>
    </citation>
    <scope>NUCLEOTIDE SEQUENCE [LARGE SCALE GENOMIC DNA]</scope>
    <source>
        <strain evidence="9">MN2024</strain>
        <tissue evidence="9">Gills</tissue>
    </source>
</reference>
<dbReference type="PANTHER" id="PTHR10183">
    <property type="entry name" value="CALPAIN"/>
    <property type="match status" value="1"/>
</dbReference>
<dbReference type="SUPFAM" id="SSF49758">
    <property type="entry name" value="Calpain large subunit, middle domain (domain III)"/>
    <property type="match status" value="2"/>
</dbReference>
<dbReference type="InterPro" id="IPR036213">
    <property type="entry name" value="Calpain_III_sf"/>
</dbReference>
<feature type="compositionally biased region" description="Acidic residues" evidence="7">
    <location>
        <begin position="112"/>
        <end position="134"/>
    </location>
</feature>
<feature type="compositionally biased region" description="Basic and acidic residues" evidence="7">
    <location>
        <begin position="70"/>
        <end position="90"/>
    </location>
</feature>
<feature type="region of interest" description="Disordered" evidence="7">
    <location>
        <begin position="1"/>
        <end position="184"/>
    </location>
</feature>
<evidence type="ECO:0000313" key="10">
    <source>
        <dbReference type="Proteomes" id="UP001634394"/>
    </source>
</evidence>
<evidence type="ECO:0000256" key="7">
    <source>
        <dbReference type="SAM" id="MobiDB-lite"/>
    </source>
</evidence>
<feature type="active site" evidence="5 6">
    <location>
        <position position="273"/>
    </location>
</feature>
<organism evidence="9 10">
    <name type="scientific">Sinanodonta woodiana</name>
    <name type="common">Chinese pond mussel</name>
    <name type="synonym">Anodonta woodiana</name>
    <dbReference type="NCBI Taxonomy" id="1069815"/>
    <lineage>
        <taxon>Eukaryota</taxon>
        <taxon>Metazoa</taxon>
        <taxon>Spiralia</taxon>
        <taxon>Lophotrochozoa</taxon>
        <taxon>Mollusca</taxon>
        <taxon>Bivalvia</taxon>
        <taxon>Autobranchia</taxon>
        <taxon>Heteroconchia</taxon>
        <taxon>Palaeoheterodonta</taxon>
        <taxon>Unionida</taxon>
        <taxon>Unionoidea</taxon>
        <taxon>Unionidae</taxon>
        <taxon>Unioninae</taxon>
        <taxon>Sinanodonta</taxon>
    </lineage>
</organism>
<gene>
    <name evidence="9" type="ORF">ACJMK2_023226</name>
</gene>
<keyword evidence="10" id="KW-1185">Reference proteome</keyword>
<dbReference type="PROSITE" id="PS50203">
    <property type="entry name" value="CALPAIN_CAT"/>
    <property type="match status" value="1"/>
</dbReference>
<dbReference type="InterPro" id="IPR022683">
    <property type="entry name" value="Calpain_III"/>
</dbReference>
<dbReference type="SUPFAM" id="SSF54001">
    <property type="entry name" value="Cysteine proteinases"/>
    <property type="match status" value="1"/>
</dbReference>
<dbReference type="SMART" id="SM00230">
    <property type="entry name" value="CysPc"/>
    <property type="match status" value="1"/>
</dbReference>
<dbReference type="InterPro" id="IPR038765">
    <property type="entry name" value="Papain-like_cys_pep_sf"/>
</dbReference>
<evidence type="ECO:0000256" key="4">
    <source>
        <dbReference type="ARBA" id="ARBA00022807"/>
    </source>
</evidence>
<dbReference type="Pfam" id="PF00648">
    <property type="entry name" value="Peptidase_C2"/>
    <property type="match status" value="1"/>
</dbReference>
<dbReference type="InterPro" id="IPR022684">
    <property type="entry name" value="Calpain_cysteine_protease"/>
</dbReference>
<feature type="active site" evidence="5 6">
    <location>
        <position position="435"/>
    </location>
</feature>
<dbReference type="InterPro" id="IPR022682">
    <property type="entry name" value="Calpain_domain_III"/>
</dbReference>
<dbReference type="SMART" id="SM00720">
    <property type="entry name" value="calpain_III"/>
    <property type="match status" value="2"/>
</dbReference>
<feature type="active site" evidence="5 6">
    <location>
        <position position="460"/>
    </location>
</feature>
<evidence type="ECO:0000256" key="5">
    <source>
        <dbReference type="PIRSR" id="PIRSR622684-1"/>
    </source>
</evidence>
<evidence type="ECO:0000256" key="1">
    <source>
        <dbReference type="ARBA" id="ARBA00007623"/>
    </source>
</evidence>
<feature type="compositionally biased region" description="Basic and acidic residues" evidence="7">
    <location>
        <begin position="158"/>
        <end position="170"/>
    </location>
</feature>
<feature type="compositionally biased region" description="Polar residues" evidence="7">
    <location>
        <begin position="1"/>
        <end position="17"/>
    </location>
</feature>
<dbReference type="InterPro" id="IPR001300">
    <property type="entry name" value="Peptidase_C2_calpain_cat"/>
</dbReference>